<dbReference type="FunFam" id="1.20.1250.20:FF:000134">
    <property type="entry name" value="MFS sugar transporter protein"/>
    <property type="match status" value="1"/>
</dbReference>
<gene>
    <name evidence="10" type="ORF">BHQ10_004665</name>
</gene>
<keyword evidence="3 7" id="KW-0813">Transport</keyword>
<dbReference type="EMBL" id="MIKG01000008">
    <property type="protein sequence ID" value="RAO68653.1"/>
    <property type="molecule type" value="Genomic_DNA"/>
</dbReference>
<dbReference type="InterPro" id="IPR005828">
    <property type="entry name" value="MFS_sugar_transport-like"/>
</dbReference>
<evidence type="ECO:0000256" key="3">
    <source>
        <dbReference type="ARBA" id="ARBA00022448"/>
    </source>
</evidence>
<evidence type="ECO:0000256" key="6">
    <source>
        <dbReference type="ARBA" id="ARBA00023136"/>
    </source>
</evidence>
<comment type="caution">
    <text evidence="10">The sequence shown here is derived from an EMBL/GenBank/DDBJ whole genome shotgun (WGS) entry which is preliminary data.</text>
</comment>
<dbReference type="InterPro" id="IPR036259">
    <property type="entry name" value="MFS_trans_sf"/>
</dbReference>
<feature type="transmembrane region" description="Helical" evidence="8">
    <location>
        <begin position="409"/>
        <end position="428"/>
    </location>
</feature>
<dbReference type="OrthoDB" id="6612291at2759"/>
<dbReference type="PANTHER" id="PTHR48022:SF37">
    <property type="entry name" value="MAJOR FACILITATOR SUPERFAMILY (MFS) PROFILE DOMAIN-CONTAINING PROTEIN-RELATED"/>
    <property type="match status" value="1"/>
</dbReference>
<dbReference type="NCBIfam" id="TIGR00879">
    <property type="entry name" value="SP"/>
    <property type="match status" value="1"/>
</dbReference>
<dbReference type="RefSeq" id="XP_040733169.1">
    <property type="nucleotide sequence ID" value="XM_040877055.1"/>
</dbReference>
<evidence type="ECO:0000256" key="1">
    <source>
        <dbReference type="ARBA" id="ARBA00004141"/>
    </source>
</evidence>
<comment type="subcellular location">
    <subcellularLocation>
        <location evidence="1">Membrane</location>
        <topology evidence="1">Multi-pass membrane protein</topology>
    </subcellularLocation>
</comment>
<proteinExistence type="inferred from homology"/>
<keyword evidence="4 8" id="KW-0812">Transmembrane</keyword>
<feature type="transmembrane region" description="Helical" evidence="8">
    <location>
        <begin position="153"/>
        <end position="174"/>
    </location>
</feature>
<keyword evidence="5 8" id="KW-1133">Transmembrane helix</keyword>
<dbReference type="PROSITE" id="PS50850">
    <property type="entry name" value="MFS"/>
    <property type="match status" value="1"/>
</dbReference>
<evidence type="ECO:0000256" key="2">
    <source>
        <dbReference type="ARBA" id="ARBA00010992"/>
    </source>
</evidence>
<evidence type="ECO:0000256" key="4">
    <source>
        <dbReference type="ARBA" id="ARBA00022692"/>
    </source>
</evidence>
<evidence type="ECO:0000256" key="5">
    <source>
        <dbReference type="ARBA" id="ARBA00022989"/>
    </source>
</evidence>
<dbReference type="InterPro" id="IPR003663">
    <property type="entry name" value="Sugar/inositol_transpt"/>
</dbReference>
<feature type="transmembrane region" description="Helical" evidence="8">
    <location>
        <begin position="379"/>
        <end position="397"/>
    </location>
</feature>
<dbReference type="PROSITE" id="PS00217">
    <property type="entry name" value="SUGAR_TRANSPORT_2"/>
    <property type="match status" value="1"/>
</dbReference>
<dbReference type="Pfam" id="PF00083">
    <property type="entry name" value="Sugar_tr"/>
    <property type="match status" value="1"/>
</dbReference>
<dbReference type="InterPro" id="IPR020846">
    <property type="entry name" value="MFS_dom"/>
</dbReference>
<dbReference type="AlphaFoldDB" id="A0A364KYL6"/>
<dbReference type="PRINTS" id="PR00171">
    <property type="entry name" value="SUGRTRNSPORT"/>
</dbReference>
<dbReference type="Proteomes" id="UP000249363">
    <property type="component" value="Unassembled WGS sequence"/>
</dbReference>
<evidence type="ECO:0000313" key="11">
    <source>
        <dbReference type="Proteomes" id="UP000249363"/>
    </source>
</evidence>
<keyword evidence="11" id="KW-1185">Reference proteome</keyword>
<dbReference type="GO" id="GO:0016020">
    <property type="term" value="C:membrane"/>
    <property type="evidence" value="ECO:0007669"/>
    <property type="project" value="UniProtKB-SubCell"/>
</dbReference>
<reference evidence="10 11" key="1">
    <citation type="journal article" date="2017" name="Biotechnol. Biofuels">
        <title>Differential beta-glucosidase expression as a function of carbon source availability in Talaromyces amestolkiae: a genomic and proteomic approach.</title>
        <authorList>
            <person name="de Eugenio L.I."/>
            <person name="Mendez-Liter J.A."/>
            <person name="Nieto-Dominguez M."/>
            <person name="Alonso L."/>
            <person name="Gil-Munoz J."/>
            <person name="Barriuso J."/>
            <person name="Prieto A."/>
            <person name="Martinez M.J."/>
        </authorList>
    </citation>
    <scope>NUCLEOTIDE SEQUENCE [LARGE SCALE GENOMIC DNA]</scope>
    <source>
        <strain evidence="10 11">CIB</strain>
    </source>
</reference>
<evidence type="ECO:0000256" key="8">
    <source>
        <dbReference type="SAM" id="Phobius"/>
    </source>
</evidence>
<feature type="domain" description="Major facilitator superfamily (MFS) profile" evidence="9">
    <location>
        <begin position="1"/>
        <end position="432"/>
    </location>
</feature>
<dbReference type="GeneID" id="63793881"/>
<feature type="transmembrane region" description="Helical" evidence="8">
    <location>
        <begin position="55"/>
        <end position="74"/>
    </location>
</feature>
<sequence length="489" mass="53936">MLKEEMGFPPKVYQFLVGTFAALGSLLYGYDLTIVAEVVSSGSFLSYFNPTTTEIGLVASLLTAGAFVGAGLAYPCSDYFGRRATILAGGRFIAGVSIGVLTMIVPIYQAELVHPNIRGLVTGLQQFMLGIGGVCGSWISYGTYVSFADNRQWRIPLGIQIIPAALLSGLIFLFPESPRWLISQGQLEKGLKTLARLHANGDTSDPWILAEYEQIKAQVAAEKEHSQVKIYEWITNKSNFRRLLLASAMQAATQMTGISAIQYYSVTIFKQIGIDGTDTLRYQAINSIIGLLGEFVLMMVVDKIGRRKIVVGGNLAMCLTYVISTILLAQFPPETNNTGAHWGFIIMTWMYNFCFSSSMGPLSWMIPAEIFDTATRAKGVAIGCMVSFAFNTMIGQVTPIGMANSGWRFYILFVVCNFANAIFFWAMLPETKQLPLEEMKKLFTESPWFIGNSTKSKNQVTETSILAERIKNEGLEDKRGMTEQMEVTA</sequence>
<dbReference type="InterPro" id="IPR050360">
    <property type="entry name" value="MFS_Sugar_Transporters"/>
</dbReference>
<dbReference type="GO" id="GO:0005351">
    <property type="term" value="F:carbohydrate:proton symporter activity"/>
    <property type="evidence" value="ECO:0007669"/>
    <property type="project" value="TreeGrafter"/>
</dbReference>
<accession>A0A364KYL6</accession>
<dbReference type="SUPFAM" id="SSF103473">
    <property type="entry name" value="MFS general substrate transporter"/>
    <property type="match status" value="1"/>
</dbReference>
<organism evidence="10 11">
    <name type="scientific">Talaromyces amestolkiae</name>
    <dbReference type="NCBI Taxonomy" id="1196081"/>
    <lineage>
        <taxon>Eukaryota</taxon>
        <taxon>Fungi</taxon>
        <taxon>Dikarya</taxon>
        <taxon>Ascomycota</taxon>
        <taxon>Pezizomycotina</taxon>
        <taxon>Eurotiomycetes</taxon>
        <taxon>Eurotiomycetidae</taxon>
        <taxon>Eurotiales</taxon>
        <taxon>Trichocomaceae</taxon>
        <taxon>Talaromyces</taxon>
        <taxon>Talaromyces sect. Talaromyces</taxon>
    </lineage>
</organism>
<keyword evidence="6 8" id="KW-0472">Membrane</keyword>
<protein>
    <recommendedName>
        <fullName evidence="9">Major facilitator superfamily (MFS) profile domain-containing protein</fullName>
    </recommendedName>
</protein>
<dbReference type="Gene3D" id="1.20.1250.20">
    <property type="entry name" value="MFS general substrate transporter like domains"/>
    <property type="match status" value="1"/>
</dbReference>
<dbReference type="PROSITE" id="PS00216">
    <property type="entry name" value="SUGAR_TRANSPORT_1"/>
    <property type="match status" value="1"/>
</dbReference>
<dbReference type="InterPro" id="IPR005829">
    <property type="entry name" value="Sugar_transporter_CS"/>
</dbReference>
<feature type="transmembrane region" description="Helical" evidence="8">
    <location>
        <begin position="12"/>
        <end position="34"/>
    </location>
</feature>
<evidence type="ECO:0000256" key="7">
    <source>
        <dbReference type="RuleBase" id="RU003346"/>
    </source>
</evidence>
<evidence type="ECO:0000259" key="9">
    <source>
        <dbReference type="PROSITE" id="PS50850"/>
    </source>
</evidence>
<feature type="transmembrane region" description="Helical" evidence="8">
    <location>
        <begin position="86"/>
        <end position="108"/>
    </location>
</feature>
<comment type="similarity">
    <text evidence="2 7">Belongs to the major facilitator superfamily. Sugar transporter (TC 2.A.1.1) family.</text>
</comment>
<evidence type="ECO:0000313" key="10">
    <source>
        <dbReference type="EMBL" id="RAO68653.1"/>
    </source>
</evidence>
<dbReference type="PANTHER" id="PTHR48022">
    <property type="entry name" value="PLASTIDIC GLUCOSE TRANSPORTER 4"/>
    <property type="match status" value="1"/>
</dbReference>
<feature type="transmembrane region" description="Helical" evidence="8">
    <location>
        <begin position="309"/>
        <end position="329"/>
    </location>
</feature>
<feature type="transmembrane region" description="Helical" evidence="8">
    <location>
        <begin position="284"/>
        <end position="302"/>
    </location>
</feature>
<feature type="transmembrane region" description="Helical" evidence="8">
    <location>
        <begin position="341"/>
        <end position="367"/>
    </location>
</feature>
<name>A0A364KYL6_TALAM</name>
<feature type="transmembrane region" description="Helical" evidence="8">
    <location>
        <begin position="120"/>
        <end position="141"/>
    </location>
</feature>